<name>A0A816KBJ4_BRANA</name>
<evidence type="ECO:0000313" key="1">
    <source>
        <dbReference type="EMBL" id="CAF1912149.1"/>
    </source>
</evidence>
<dbReference type="AlphaFoldDB" id="A0A816KBJ4"/>
<organism evidence="1">
    <name type="scientific">Brassica napus</name>
    <name type="common">Rape</name>
    <dbReference type="NCBI Taxonomy" id="3708"/>
    <lineage>
        <taxon>Eukaryota</taxon>
        <taxon>Viridiplantae</taxon>
        <taxon>Streptophyta</taxon>
        <taxon>Embryophyta</taxon>
        <taxon>Tracheophyta</taxon>
        <taxon>Spermatophyta</taxon>
        <taxon>Magnoliopsida</taxon>
        <taxon>eudicotyledons</taxon>
        <taxon>Gunneridae</taxon>
        <taxon>Pentapetalae</taxon>
        <taxon>rosids</taxon>
        <taxon>malvids</taxon>
        <taxon>Brassicales</taxon>
        <taxon>Brassicaceae</taxon>
        <taxon>Brassiceae</taxon>
        <taxon>Brassica</taxon>
    </lineage>
</organism>
<protein>
    <submittedName>
        <fullName evidence="1">(rape) hypothetical protein</fullName>
    </submittedName>
</protein>
<gene>
    <name evidence="1" type="ORF">DARMORV10_C02P33300.1</name>
</gene>
<dbReference type="Proteomes" id="UP001295469">
    <property type="component" value="Chromosome C02"/>
</dbReference>
<sequence length="108" mass="12134">MRAHHAKSQALDKGHPLLTGVFSFRSCLTTTFAVEGKLNELLDPVGGKNSKREFKGVQEFDLRFLSRFIVLCISLPDVFLCEAIAAVDDSRCPFEDKARNCFSTMNMF</sequence>
<proteinExistence type="predicted"/>
<accession>A0A816KBJ4</accession>
<reference evidence="1" key="1">
    <citation type="submission" date="2021-01" db="EMBL/GenBank/DDBJ databases">
        <authorList>
            <consortium name="Genoscope - CEA"/>
            <person name="William W."/>
        </authorList>
    </citation>
    <scope>NUCLEOTIDE SEQUENCE</scope>
</reference>
<dbReference type="EMBL" id="HG994366">
    <property type="protein sequence ID" value="CAF1912149.1"/>
    <property type="molecule type" value="Genomic_DNA"/>
</dbReference>